<dbReference type="Proteomes" id="UP001170379">
    <property type="component" value="Unassembled WGS sequence"/>
</dbReference>
<keyword evidence="1" id="KW-0472">Membrane</keyword>
<comment type="caution">
    <text evidence="3">The sequence shown here is derived from an EMBL/GenBank/DDBJ whole genome shotgun (WGS) entry which is preliminary data.</text>
</comment>
<keyword evidence="4" id="KW-1185">Reference proteome</keyword>
<dbReference type="EMBL" id="PXVD01000030">
    <property type="protein sequence ID" value="MDJ1372563.1"/>
    <property type="molecule type" value="Genomic_DNA"/>
</dbReference>
<dbReference type="Pfam" id="PF13559">
    <property type="entry name" value="DUF4129"/>
    <property type="match status" value="1"/>
</dbReference>
<evidence type="ECO:0000313" key="4">
    <source>
        <dbReference type="Proteomes" id="UP001170379"/>
    </source>
</evidence>
<feature type="domain" description="Protein-glutamine gamma-glutamyltransferase-like C-terminal" evidence="2">
    <location>
        <begin position="136"/>
        <end position="204"/>
    </location>
</feature>
<gene>
    <name evidence="3" type="ORF">C7K25_14535</name>
</gene>
<sequence length="224" mass="24591">MAGASFVRGAVPPLEPDEDTAREWLVRELAKSEYQNAKPNPIDEFFNRIWEWIASLFSTDGTGGLGINPAWIFVILAIVLVVIAVVIFGRPRAIARRRAANQSVFLEDDDRSVAELRAAADQAARASDWGLATTERFRAISRSLSDRTLISMRPGTTAQGVARAAATPFPDEAGPLRDAANVFDEVRYLGHTTDASAYEVVRDLDLRLENKRPATLIPAETVAR</sequence>
<reference evidence="3" key="2">
    <citation type="journal article" date="2022" name="Sci. Rep.">
        <title>In silico prediction of the enzymes involved in the degradation of the herbicide molinate by Gulosibacter molinativorax ON4T.</title>
        <authorList>
            <person name="Lopes A.R."/>
            <person name="Bunin E."/>
            <person name="Viana A.T."/>
            <person name="Froufe H."/>
            <person name="Munoz-Merida A."/>
            <person name="Pinho D."/>
            <person name="Figueiredo J."/>
            <person name="Barroso C."/>
            <person name="Vaz-Moreira I."/>
            <person name="Bellanger X."/>
            <person name="Egas C."/>
            <person name="Nunes O.C."/>
        </authorList>
    </citation>
    <scope>NUCLEOTIDE SEQUENCE</scope>
    <source>
        <strain evidence="3">ON4</strain>
    </source>
</reference>
<dbReference type="InterPro" id="IPR025403">
    <property type="entry name" value="TgpA-like_C"/>
</dbReference>
<name>A0ABT7CBI6_9MICO</name>
<reference evidence="3" key="1">
    <citation type="submission" date="2018-03" db="EMBL/GenBank/DDBJ databases">
        <authorList>
            <person name="Nunes O.C."/>
            <person name="Lopes A.R."/>
            <person name="Froufe H."/>
            <person name="Munoz-Merida A."/>
            <person name="Barroso C."/>
            <person name="Egas C."/>
        </authorList>
    </citation>
    <scope>NUCLEOTIDE SEQUENCE</scope>
    <source>
        <strain evidence="3">ON4</strain>
    </source>
</reference>
<evidence type="ECO:0000259" key="2">
    <source>
        <dbReference type="Pfam" id="PF13559"/>
    </source>
</evidence>
<evidence type="ECO:0000256" key="1">
    <source>
        <dbReference type="SAM" id="Phobius"/>
    </source>
</evidence>
<organism evidence="3 4">
    <name type="scientific">Gulosibacter molinativorax</name>
    <dbReference type="NCBI Taxonomy" id="256821"/>
    <lineage>
        <taxon>Bacteria</taxon>
        <taxon>Bacillati</taxon>
        <taxon>Actinomycetota</taxon>
        <taxon>Actinomycetes</taxon>
        <taxon>Micrococcales</taxon>
        <taxon>Microbacteriaceae</taxon>
        <taxon>Gulosibacter</taxon>
    </lineage>
</organism>
<keyword evidence="1" id="KW-1133">Transmembrane helix</keyword>
<keyword evidence="1" id="KW-0812">Transmembrane</keyword>
<proteinExistence type="predicted"/>
<protein>
    <submittedName>
        <fullName evidence="3">DUF4129 domain-containing protein</fullName>
    </submittedName>
</protein>
<evidence type="ECO:0000313" key="3">
    <source>
        <dbReference type="EMBL" id="MDJ1372563.1"/>
    </source>
</evidence>
<feature type="transmembrane region" description="Helical" evidence="1">
    <location>
        <begin position="70"/>
        <end position="88"/>
    </location>
</feature>
<accession>A0ABT7CBI6</accession>